<proteinExistence type="inferred from homology"/>
<keyword evidence="5" id="KW-0969">Cilium</keyword>
<comment type="caution">
    <text evidence="9">The sequence shown here is derived from an EMBL/GenBank/DDBJ whole genome shotgun (WGS) entry which is preliminary data.</text>
</comment>
<evidence type="ECO:0000256" key="7">
    <source>
        <dbReference type="SAM" id="Coils"/>
    </source>
</evidence>
<dbReference type="PANTHER" id="PTHR21547:SF0">
    <property type="entry name" value="CLUSTERIN-ASSOCIATED PROTEIN 1"/>
    <property type="match status" value="1"/>
</dbReference>
<gene>
    <name evidence="9" type="primary">Cni-dyf-3</name>
    <name evidence="9" type="synonym">Cnig_chr_IV.g15726</name>
    <name evidence="9" type="ORF">B9Z55_015726</name>
</gene>
<dbReference type="EMBL" id="PDUG01000004">
    <property type="protein sequence ID" value="PIC36902.1"/>
    <property type="molecule type" value="Genomic_DNA"/>
</dbReference>
<evidence type="ECO:0000256" key="4">
    <source>
        <dbReference type="ARBA" id="ARBA00023054"/>
    </source>
</evidence>
<reference evidence="10" key="1">
    <citation type="submission" date="2017-10" db="EMBL/GenBank/DDBJ databases">
        <title>Rapid genome shrinkage in a self-fertile nematode reveals novel sperm competition proteins.</title>
        <authorList>
            <person name="Yin D."/>
            <person name="Schwarz E.M."/>
            <person name="Thomas C.G."/>
            <person name="Felde R.L."/>
            <person name="Korf I.F."/>
            <person name="Cutter A.D."/>
            <person name="Schartner C.M."/>
            <person name="Ralston E.J."/>
            <person name="Meyer B.J."/>
            <person name="Haag E.S."/>
        </authorList>
    </citation>
    <scope>NUCLEOTIDE SEQUENCE [LARGE SCALE GENOMIC DNA]</scope>
    <source>
        <strain evidence="10">JU1422</strain>
    </source>
</reference>
<keyword evidence="6" id="KW-0966">Cell projection</keyword>
<evidence type="ECO:0000256" key="3">
    <source>
        <dbReference type="ARBA" id="ARBA00022794"/>
    </source>
</evidence>
<keyword evidence="10" id="KW-1185">Reference proteome</keyword>
<name>A0A2G5UBG3_9PELO</name>
<keyword evidence="3" id="KW-0970">Cilium biogenesis/degradation</keyword>
<comment type="subcellular location">
    <subcellularLocation>
        <location evidence="1">Cell projection</location>
        <location evidence="1">Cilium</location>
    </subcellularLocation>
</comment>
<protein>
    <recommendedName>
        <fullName evidence="11">Clusterin-associated protein 1</fullName>
    </recommendedName>
</protein>
<evidence type="ECO:0000256" key="6">
    <source>
        <dbReference type="ARBA" id="ARBA00023273"/>
    </source>
</evidence>
<dbReference type="OrthoDB" id="438545at2759"/>
<dbReference type="Pfam" id="PF10234">
    <property type="entry name" value="Cluap1"/>
    <property type="match status" value="1"/>
</dbReference>
<dbReference type="InterPro" id="IPR019366">
    <property type="entry name" value="Clusterin-associated_protein-1"/>
</dbReference>
<evidence type="ECO:0000256" key="2">
    <source>
        <dbReference type="ARBA" id="ARBA00008340"/>
    </source>
</evidence>
<feature type="coiled-coil region" evidence="7">
    <location>
        <begin position="210"/>
        <end position="244"/>
    </location>
</feature>
<keyword evidence="4 7" id="KW-0175">Coiled coil</keyword>
<dbReference type="PANTHER" id="PTHR21547">
    <property type="entry name" value="CLUSTERIN ASSOCIATED PROTEIN 1"/>
    <property type="match status" value="1"/>
</dbReference>
<evidence type="ECO:0008006" key="11">
    <source>
        <dbReference type="Google" id="ProtNLM"/>
    </source>
</evidence>
<dbReference type="Proteomes" id="UP000230233">
    <property type="component" value="Chromosome IV"/>
</dbReference>
<evidence type="ECO:0000313" key="10">
    <source>
        <dbReference type="Proteomes" id="UP000230233"/>
    </source>
</evidence>
<organism evidence="9 10">
    <name type="scientific">Caenorhabditis nigoni</name>
    <dbReference type="NCBI Taxonomy" id="1611254"/>
    <lineage>
        <taxon>Eukaryota</taxon>
        <taxon>Metazoa</taxon>
        <taxon>Ecdysozoa</taxon>
        <taxon>Nematoda</taxon>
        <taxon>Chromadorea</taxon>
        <taxon>Rhabditida</taxon>
        <taxon>Rhabditina</taxon>
        <taxon>Rhabditomorpha</taxon>
        <taxon>Rhabditoidea</taxon>
        <taxon>Rhabditidae</taxon>
        <taxon>Peloderinae</taxon>
        <taxon>Caenorhabditis</taxon>
    </lineage>
</organism>
<accession>A0A2G5UBG3</accession>
<dbReference type="GO" id="GO:0060271">
    <property type="term" value="P:cilium assembly"/>
    <property type="evidence" value="ECO:0007669"/>
    <property type="project" value="TreeGrafter"/>
</dbReference>
<dbReference type="AlphaFoldDB" id="A0A2G5UBG3"/>
<dbReference type="GO" id="GO:0030992">
    <property type="term" value="C:intraciliary transport particle B"/>
    <property type="evidence" value="ECO:0007669"/>
    <property type="project" value="TreeGrafter"/>
</dbReference>
<comment type="similarity">
    <text evidence="2">Belongs to the CLUAP1 family.</text>
</comment>
<feature type="region of interest" description="Disordered" evidence="8">
    <location>
        <begin position="340"/>
        <end position="408"/>
    </location>
</feature>
<evidence type="ECO:0000256" key="1">
    <source>
        <dbReference type="ARBA" id="ARBA00004138"/>
    </source>
</evidence>
<evidence type="ECO:0000256" key="8">
    <source>
        <dbReference type="SAM" id="MobiDB-lite"/>
    </source>
</evidence>
<dbReference type="GO" id="GO:0005929">
    <property type="term" value="C:cilium"/>
    <property type="evidence" value="ECO:0007669"/>
    <property type="project" value="UniProtKB-SubCell"/>
</dbReference>
<feature type="compositionally biased region" description="Acidic residues" evidence="8">
    <location>
        <begin position="346"/>
        <end position="357"/>
    </location>
</feature>
<sequence>MSYRELRNLCEMTRTLRYPRLMSIENFRSPNFQLVAELLEWIVKKSPEICRFEPDASLDATSISTEAERVEFVKNAVLLMLQNSRIKMNPKKLYQADGHAVQELLPALKILFSAKSEDMDSGPKWNQIKNKLSSKMQEVRITRQLSNQLPETGALLSELLSKHEYLSNQHEKAAARSIPLAEAEKLLNATIQGIAQDAEQLAIFQFQNKLNNVASDEAELDEKIERKKREYEQLQKRFAKLQAFRPQYMDEYERFEERLQKLYEVYVLNFRNLAYLRKVHDDLARSERQRQEELEKAMRLTVEKMRMEQERKDAIGLADDDTDAPLIDRRQSVRKVYGNMMGGAVSDDDDDDDEDDEIIRMEENPKLAAKTAKSVDTEEEEEGNDYMIGINVPRGDDAKSDLSSGDDF</sequence>
<evidence type="ECO:0000256" key="5">
    <source>
        <dbReference type="ARBA" id="ARBA00023069"/>
    </source>
</evidence>
<evidence type="ECO:0000313" key="9">
    <source>
        <dbReference type="EMBL" id="PIC36902.1"/>
    </source>
</evidence>
<feature type="coiled-coil region" evidence="7">
    <location>
        <begin position="276"/>
        <end position="310"/>
    </location>
</feature>
<dbReference type="GO" id="GO:0005815">
    <property type="term" value="C:microtubule organizing center"/>
    <property type="evidence" value="ECO:0007669"/>
    <property type="project" value="TreeGrafter"/>
</dbReference>